<gene>
    <name evidence="2" type="ORF">T4A_10361</name>
</gene>
<dbReference type="Proteomes" id="UP000054632">
    <property type="component" value="Unassembled WGS sequence"/>
</dbReference>
<evidence type="ECO:0000256" key="1">
    <source>
        <dbReference type="SAM" id="MobiDB-lite"/>
    </source>
</evidence>
<evidence type="ECO:0000313" key="2">
    <source>
        <dbReference type="EMBL" id="KRY70318.1"/>
    </source>
</evidence>
<protein>
    <submittedName>
        <fullName evidence="2">Uncharacterized protein</fullName>
    </submittedName>
</protein>
<name>A0A0V1E8Z0_TRIPS</name>
<dbReference type="EMBL" id="JYDR01000075">
    <property type="protein sequence ID" value="KRY70318.1"/>
    <property type="molecule type" value="Genomic_DNA"/>
</dbReference>
<feature type="compositionally biased region" description="Basic and acidic residues" evidence="1">
    <location>
        <begin position="28"/>
        <end position="44"/>
    </location>
</feature>
<feature type="region of interest" description="Disordered" evidence="1">
    <location>
        <begin position="19"/>
        <end position="47"/>
    </location>
</feature>
<sequence length="194" mass="21463">MTESQATFQPDVYAPERAISPPYCNAAKDWREPEDGRGRDSGVRKREKSLYVPAPHVALSASSQELRRQEENFNLLNRALVSPLVTGKLNLDRPCLLDMEGSDDAISAVLSQEYEQDTPAGNHVCQLVTNKSKDQLLRYAKEVLALDLEGQVARCLETVAEFDFEVAVWPKKKYQNVGALSCPACTQCASGDDS</sequence>
<proteinExistence type="predicted"/>
<evidence type="ECO:0000313" key="3">
    <source>
        <dbReference type="Proteomes" id="UP000054632"/>
    </source>
</evidence>
<organism evidence="2 3">
    <name type="scientific">Trichinella pseudospiralis</name>
    <name type="common">Parasitic roundworm</name>
    <dbReference type="NCBI Taxonomy" id="6337"/>
    <lineage>
        <taxon>Eukaryota</taxon>
        <taxon>Metazoa</taxon>
        <taxon>Ecdysozoa</taxon>
        <taxon>Nematoda</taxon>
        <taxon>Enoplea</taxon>
        <taxon>Dorylaimia</taxon>
        <taxon>Trichinellida</taxon>
        <taxon>Trichinellidae</taxon>
        <taxon>Trichinella</taxon>
    </lineage>
</organism>
<reference evidence="2 3" key="1">
    <citation type="submission" date="2015-01" db="EMBL/GenBank/DDBJ databases">
        <title>Evolution of Trichinella species and genotypes.</title>
        <authorList>
            <person name="Korhonen P.K."/>
            <person name="Edoardo P."/>
            <person name="Giuseppe L.R."/>
            <person name="Gasser R.B."/>
        </authorList>
    </citation>
    <scope>NUCLEOTIDE SEQUENCE [LARGE SCALE GENOMIC DNA]</scope>
    <source>
        <strain evidence="2">ISS13</strain>
    </source>
</reference>
<comment type="caution">
    <text evidence="2">The sequence shown here is derived from an EMBL/GenBank/DDBJ whole genome shotgun (WGS) entry which is preliminary data.</text>
</comment>
<accession>A0A0V1E8Z0</accession>
<dbReference type="AlphaFoldDB" id="A0A0V1E8Z0"/>